<dbReference type="AlphaFoldDB" id="A0AAF0BFB1"/>
<dbReference type="EMBL" id="CP116507">
    <property type="protein sequence ID" value="WCG21844.1"/>
    <property type="molecule type" value="Genomic_DNA"/>
</dbReference>
<dbReference type="Proteomes" id="UP001179600">
    <property type="component" value="Chromosome"/>
</dbReference>
<dbReference type="RefSeq" id="WP_272162994.1">
    <property type="nucleotide sequence ID" value="NZ_CP116507.1"/>
</dbReference>
<protein>
    <submittedName>
        <fullName evidence="1">Uncharacterized protein</fullName>
    </submittedName>
</protein>
<proteinExistence type="predicted"/>
<evidence type="ECO:0000313" key="1">
    <source>
        <dbReference type="EMBL" id="WCG21844.1"/>
    </source>
</evidence>
<sequence length="299" mass="35609">MNRYKNNLYLIKQQTQLLLNREDKDDLYNSLLNELLIKTYSSYEVYLKNLLMTIYQEAKSSFKYISILSDHKMNDEVNKFFTPGVRLPEITKYFPLLKKTYYYEELKTVDTIVNERNSYAHTGSHMADQNKIFRGIIEIQFIIRFLEFYYSKKNSSDIQIISTYLENEKKFLNSLYHANVIINQFYDGGIDEIPEKSKRIFFELNESYINFVNQEKFFIDSDVRCVPRCLKRNLETEFYNEEMNVEVLNMKISSMIETIETNSFGYCRKRGNNISVNMLQIIEVIYNNVCTELASEISN</sequence>
<evidence type="ECO:0000313" key="2">
    <source>
        <dbReference type="Proteomes" id="UP001179600"/>
    </source>
</evidence>
<reference evidence="1" key="1">
    <citation type="submission" date="2023-01" db="EMBL/GenBank/DDBJ databases">
        <title>Oxazolidinone resistance genes in florfenicol resistant enterococci from beef cattle and veal calves at slaughter.</title>
        <authorList>
            <person name="Biggel M."/>
        </authorList>
    </citation>
    <scope>NUCLEOTIDE SEQUENCE</scope>
    <source>
        <strain evidence="1">K204-1</strain>
    </source>
</reference>
<name>A0AAF0BFB1_9ENTE</name>
<accession>A0AAF0BFB1</accession>
<organism evidence="1 2">
    <name type="scientific">Vagococcus lutrae</name>
    <dbReference type="NCBI Taxonomy" id="81947"/>
    <lineage>
        <taxon>Bacteria</taxon>
        <taxon>Bacillati</taxon>
        <taxon>Bacillota</taxon>
        <taxon>Bacilli</taxon>
        <taxon>Lactobacillales</taxon>
        <taxon>Enterococcaceae</taxon>
        <taxon>Vagococcus</taxon>
    </lineage>
</organism>
<gene>
    <name evidence="1" type="ORF">PML95_05390</name>
</gene>